<evidence type="ECO:0000313" key="5">
    <source>
        <dbReference type="Proteomes" id="UP000823910"/>
    </source>
</evidence>
<evidence type="ECO:0000256" key="1">
    <source>
        <dbReference type="ARBA" id="ARBA00008950"/>
    </source>
</evidence>
<comment type="caution">
    <text evidence="4">The sequence shown here is derived from an EMBL/GenBank/DDBJ whole genome shotgun (WGS) entry which is preliminary data.</text>
</comment>
<dbReference type="EC" id="3.1.4.-" evidence="2"/>
<dbReference type="SUPFAM" id="SSF56300">
    <property type="entry name" value="Metallo-dependent phosphatases"/>
    <property type="match status" value="1"/>
</dbReference>
<gene>
    <name evidence="4" type="ORF">H9704_13195</name>
</gene>
<sequence>MKKILIVSDTHRKDENLKQVIEKEKPLDMLIHLGDAEGSEYAIASWVNETCQMQMISGNNDFFSSLDRERDVEIGRYRVLLTHGHYYNVSVGTEYLRQEARARGYDIVMFGHTHRPYYDVDRRRGDKDLIVLNPGSLSYPRQEGHAPSYAVMTLDDAGEAHFNFHFLSLE</sequence>
<name>A0A9D2SJ35_9FIRM</name>
<evidence type="ECO:0000313" key="4">
    <source>
        <dbReference type="EMBL" id="HJC07074.1"/>
    </source>
</evidence>
<dbReference type="PANTHER" id="PTHR11124">
    <property type="entry name" value="VACUOLAR SORTING PROTEIN VPS29"/>
    <property type="match status" value="1"/>
</dbReference>
<dbReference type="InterPro" id="IPR024654">
    <property type="entry name" value="Calcineurin-like_PHP_lpxH"/>
</dbReference>
<evidence type="ECO:0000256" key="2">
    <source>
        <dbReference type="RuleBase" id="RU362039"/>
    </source>
</evidence>
<organism evidence="4 5">
    <name type="scientific">Candidatus Enterocloster excrementipullorum</name>
    <dbReference type="NCBI Taxonomy" id="2838559"/>
    <lineage>
        <taxon>Bacteria</taxon>
        <taxon>Bacillati</taxon>
        <taxon>Bacillota</taxon>
        <taxon>Clostridia</taxon>
        <taxon>Lachnospirales</taxon>
        <taxon>Lachnospiraceae</taxon>
        <taxon>Enterocloster</taxon>
    </lineage>
</organism>
<reference evidence="4" key="1">
    <citation type="journal article" date="2021" name="PeerJ">
        <title>Extensive microbial diversity within the chicken gut microbiome revealed by metagenomics and culture.</title>
        <authorList>
            <person name="Gilroy R."/>
            <person name="Ravi A."/>
            <person name="Getino M."/>
            <person name="Pursley I."/>
            <person name="Horton D.L."/>
            <person name="Alikhan N.F."/>
            <person name="Baker D."/>
            <person name="Gharbi K."/>
            <person name="Hall N."/>
            <person name="Watson M."/>
            <person name="Adriaenssens E.M."/>
            <person name="Foster-Nyarko E."/>
            <person name="Jarju S."/>
            <person name="Secka A."/>
            <person name="Antonio M."/>
            <person name="Oren A."/>
            <person name="Chaudhuri R.R."/>
            <person name="La Ragione R."/>
            <person name="Hildebrand F."/>
            <person name="Pallen M.J."/>
        </authorList>
    </citation>
    <scope>NUCLEOTIDE SEQUENCE</scope>
    <source>
        <strain evidence="4">CHK180-15479</strain>
    </source>
</reference>
<keyword evidence="2" id="KW-0479">Metal-binding</keyword>
<proteinExistence type="inferred from homology"/>
<reference evidence="4" key="2">
    <citation type="submission" date="2021-04" db="EMBL/GenBank/DDBJ databases">
        <authorList>
            <person name="Gilroy R."/>
        </authorList>
    </citation>
    <scope>NUCLEOTIDE SEQUENCE</scope>
    <source>
        <strain evidence="4">CHK180-15479</strain>
    </source>
</reference>
<feature type="domain" description="Calcineurin-like phosphoesterase" evidence="3">
    <location>
        <begin position="3"/>
        <end position="156"/>
    </location>
</feature>
<dbReference type="Pfam" id="PF12850">
    <property type="entry name" value="Metallophos_2"/>
    <property type="match status" value="1"/>
</dbReference>
<comment type="cofactor">
    <cofactor evidence="2">
        <name>a divalent metal cation</name>
        <dbReference type="ChEBI" id="CHEBI:60240"/>
    </cofactor>
</comment>
<dbReference type="GO" id="GO:0046872">
    <property type="term" value="F:metal ion binding"/>
    <property type="evidence" value="ECO:0007669"/>
    <property type="project" value="UniProtKB-KW"/>
</dbReference>
<dbReference type="AlphaFoldDB" id="A0A9D2SJ35"/>
<dbReference type="GO" id="GO:0016787">
    <property type="term" value="F:hydrolase activity"/>
    <property type="evidence" value="ECO:0007669"/>
    <property type="project" value="UniProtKB-UniRule"/>
</dbReference>
<dbReference type="NCBIfam" id="TIGR00040">
    <property type="entry name" value="yfcE"/>
    <property type="match status" value="1"/>
</dbReference>
<dbReference type="EMBL" id="DWWT01000070">
    <property type="protein sequence ID" value="HJC07074.1"/>
    <property type="molecule type" value="Genomic_DNA"/>
</dbReference>
<comment type="similarity">
    <text evidence="1 2">Belongs to the metallophosphoesterase superfamily. YfcE family.</text>
</comment>
<dbReference type="Proteomes" id="UP000823910">
    <property type="component" value="Unassembled WGS sequence"/>
</dbReference>
<dbReference type="InterPro" id="IPR000979">
    <property type="entry name" value="Phosphodiesterase_MJ0936/Vps29"/>
</dbReference>
<evidence type="ECO:0000259" key="3">
    <source>
        <dbReference type="Pfam" id="PF12850"/>
    </source>
</evidence>
<dbReference type="InterPro" id="IPR029052">
    <property type="entry name" value="Metallo-depent_PP-like"/>
</dbReference>
<accession>A0A9D2SJ35</accession>
<protein>
    <recommendedName>
        <fullName evidence="2">Phosphoesterase</fullName>
        <ecNumber evidence="2">3.1.4.-</ecNumber>
    </recommendedName>
</protein>
<dbReference type="Gene3D" id="3.60.21.10">
    <property type="match status" value="1"/>
</dbReference>